<dbReference type="Proteomes" id="UP000823405">
    <property type="component" value="Unassembled WGS sequence"/>
</dbReference>
<feature type="region of interest" description="Disordered" evidence="1">
    <location>
        <begin position="1"/>
        <end position="27"/>
    </location>
</feature>
<feature type="non-terminal residue" evidence="2">
    <location>
        <position position="1"/>
    </location>
</feature>
<sequence length="161" mass="17566">VEKAEDKSVPLPAVSSQQEEPYVLGPYTKPAPVPHATKIVSPRRLTWPVNLAFREEKDTLQKGWIVEDDENNLLFSPLVEALSAFTFYDQPVQEERIQQGAALPTAYCDGAGAVPGPCLLKPTPPFVAKPIMTMATAGEDSDDDFEAIVSELVLSIESNEP</sequence>
<accession>A0A9P6QLJ6</accession>
<keyword evidence="3" id="KW-1185">Reference proteome</keyword>
<feature type="non-terminal residue" evidence="2">
    <location>
        <position position="161"/>
    </location>
</feature>
<dbReference type="EMBL" id="JAAAIN010005539">
    <property type="protein sequence ID" value="KAG0274012.1"/>
    <property type="molecule type" value="Genomic_DNA"/>
</dbReference>
<organism evidence="2 3">
    <name type="scientific">Linnemannia gamsii</name>
    <dbReference type="NCBI Taxonomy" id="64522"/>
    <lineage>
        <taxon>Eukaryota</taxon>
        <taxon>Fungi</taxon>
        <taxon>Fungi incertae sedis</taxon>
        <taxon>Mucoromycota</taxon>
        <taxon>Mortierellomycotina</taxon>
        <taxon>Mortierellomycetes</taxon>
        <taxon>Mortierellales</taxon>
        <taxon>Mortierellaceae</taxon>
        <taxon>Linnemannia</taxon>
    </lineage>
</organism>
<comment type="caution">
    <text evidence="2">The sequence shown here is derived from an EMBL/GenBank/DDBJ whole genome shotgun (WGS) entry which is preliminary data.</text>
</comment>
<evidence type="ECO:0000313" key="3">
    <source>
        <dbReference type="Proteomes" id="UP000823405"/>
    </source>
</evidence>
<evidence type="ECO:0000256" key="1">
    <source>
        <dbReference type="SAM" id="MobiDB-lite"/>
    </source>
</evidence>
<name>A0A9P6QLJ6_9FUNG</name>
<dbReference type="AlphaFoldDB" id="A0A9P6QLJ6"/>
<reference evidence="2" key="1">
    <citation type="journal article" date="2020" name="Fungal Divers.">
        <title>Resolving the Mortierellaceae phylogeny through synthesis of multi-gene phylogenetics and phylogenomics.</title>
        <authorList>
            <person name="Vandepol N."/>
            <person name="Liber J."/>
            <person name="Desiro A."/>
            <person name="Na H."/>
            <person name="Kennedy M."/>
            <person name="Barry K."/>
            <person name="Grigoriev I.V."/>
            <person name="Miller A.N."/>
            <person name="O'Donnell K."/>
            <person name="Stajich J.E."/>
            <person name="Bonito G."/>
        </authorList>
    </citation>
    <scope>NUCLEOTIDE SEQUENCE</scope>
    <source>
        <strain evidence="2">NVP60</strain>
    </source>
</reference>
<proteinExistence type="predicted"/>
<protein>
    <submittedName>
        <fullName evidence="2">Uncharacterized protein</fullName>
    </submittedName>
</protein>
<gene>
    <name evidence="2" type="ORF">BGZ97_010582</name>
</gene>
<evidence type="ECO:0000313" key="2">
    <source>
        <dbReference type="EMBL" id="KAG0274012.1"/>
    </source>
</evidence>